<accession>A0ABU6YP65</accession>
<sequence length="204" mass="23151">MNKIGVWYTVFRCVNGRREKLRVRLKWYLRRNGPWLRRVLDAISPAPQEKWVCTQLASAYGDMAVFVLCSHFAWAGGEVVAAELTRLLPIRRRLMRSCMSRVPWAKWAENEAELQCSPRELQLRDWEASVSTLLFIGERSPLRGTSISPLAQVQWHFSPGTGEMGVIIPRSHFSPGMGELGAEMAASHFAYAAGEVREKCSIFP</sequence>
<name>A0ABU6YP65_9FABA</name>
<protein>
    <submittedName>
        <fullName evidence="1">Uncharacterized protein</fullName>
    </submittedName>
</protein>
<evidence type="ECO:0000313" key="2">
    <source>
        <dbReference type="Proteomes" id="UP001341840"/>
    </source>
</evidence>
<dbReference type="EMBL" id="JASCZI010242336">
    <property type="protein sequence ID" value="MED6210693.1"/>
    <property type="molecule type" value="Genomic_DNA"/>
</dbReference>
<reference evidence="1 2" key="1">
    <citation type="journal article" date="2023" name="Plants (Basel)">
        <title>Bridging the Gap: Combining Genomics and Transcriptomics Approaches to Understand Stylosanthes scabra, an Orphan Legume from the Brazilian Caatinga.</title>
        <authorList>
            <person name="Ferreira-Neto J.R.C."/>
            <person name="da Silva M.D."/>
            <person name="Binneck E."/>
            <person name="de Melo N.F."/>
            <person name="da Silva R.H."/>
            <person name="de Melo A.L.T.M."/>
            <person name="Pandolfi V."/>
            <person name="Bustamante F.O."/>
            <person name="Brasileiro-Vidal A.C."/>
            <person name="Benko-Iseppon A.M."/>
        </authorList>
    </citation>
    <scope>NUCLEOTIDE SEQUENCE [LARGE SCALE GENOMIC DNA]</scope>
    <source>
        <tissue evidence="1">Leaves</tissue>
    </source>
</reference>
<keyword evidence="2" id="KW-1185">Reference proteome</keyword>
<gene>
    <name evidence="1" type="ORF">PIB30_066556</name>
</gene>
<comment type="caution">
    <text evidence="1">The sequence shown here is derived from an EMBL/GenBank/DDBJ whole genome shotgun (WGS) entry which is preliminary data.</text>
</comment>
<organism evidence="1 2">
    <name type="scientific">Stylosanthes scabra</name>
    <dbReference type="NCBI Taxonomy" id="79078"/>
    <lineage>
        <taxon>Eukaryota</taxon>
        <taxon>Viridiplantae</taxon>
        <taxon>Streptophyta</taxon>
        <taxon>Embryophyta</taxon>
        <taxon>Tracheophyta</taxon>
        <taxon>Spermatophyta</taxon>
        <taxon>Magnoliopsida</taxon>
        <taxon>eudicotyledons</taxon>
        <taxon>Gunneridae</taxon>
        <taxon>Pentapetalae</taxon>
        <taxon>rosids</taxon>
        <taxon>fabids</taxon>
        <taxon>Fabales</taxon>
        <taxon>Fabaceae</taxon>
        <taxon>Papilionoideae</taxon>
        <taxon>50 kb inversion clade</taxon>
        <taxon>dalbergioids sensu lato</taxon>
        <taxon>Dalbergieae</taxon>
        <taxon>Pterocarpus clade</taxon>
        <taxon>Stylosanthes</taxon>
    </lineage>
</organism>
<dbReference type="Proteomes" id="UP001341840">
    <property type="component" value="Unassembled WGS sequence"/>
</dbReference>
<evidence type="ECO:0000313" key="1">
    <source>
        <dbReference type="EMBL" id="MED6210693.1"/>
    </source>
</evidence>
<proteinExistence type="predicted"/>